<feature type="repeat" description="TPR" evidence="3">
    <location>
        <begin position="285"/>
        <end position="318"/>
    </location>
</feature>
<reference evidence="4 5" key="1">
    <citation type="submission" date="2021-03" db="EMBL/GenBank/DDBJ databases">
        <title>Assistant Professor.</title>
        <authorList>
            <person name="Huq M.A."/>
        </authorList>
    </citation>
    <scope>NUCLEOTIDE SEQUENCE [LARGE SCALE GENOMIC DNA]</scope>
    <source>
        <strain evidence="4 5">MAH-29</strain>
    </source>
</reference>
<evidence type="ECO:0000256" key="2">
    <source>
        <dbReference type="ARBA" id="ARBA00022803"/>
    </source>
</evidence>
<protein>
    <submittedName>
        <fullName evidence="4">Tetratricopeptide repeat protein</fullName>
    </submittedName>
</protein>
<proteinExistence type="predicted"/>
<feature type="repeat" description="TPR" evidence="3">
    <location>
        <begin position="217"/>
        <end position="250"/>
    </location>
</feature>
<keyword evidence="2 3" id="KW-0802">TPR repeat</keyword>
<dbReference type="PANTHER" id="PTHR44858:SF1">
    <property type="entry name" value="UDP-N-ACETYLGLUCOSAMINE--PEPTIDE N-ACETYLGLUCOSAMINYLTRANSFERASE SPINDLY-RELATED"/>
    <property type="match status" value="1"/>
</dbReference>
<dbReference type="PROSITE" id="PS50005">
    <property type="entry name" value="TPR"/>
    <property type="match status" value="6"/>
</dbReference>
<evidence type="ECO:0000313" key="5">
    <source>
        <dbReference type="Proteomes" id="UP000677244"/>
    </source>
</evidence>
<sequence length="467" mass="52573">MKPLLLLLMLVVLSNDRLHSQEIKKRLFYCSYGEGDDDIEQCKLQQQNFFTGNDQAEKAVDRILKPLGLSGNFVLLPCPYIKNAAAVISEDGIRYIVYENKFMERINNVAKTDWASTSILAHVIGHHLCGHTLRGSADPAEQQQKELEADEFSGYMLFKLGASLSQATKAVNLVVSDDNDSNSDHPNRSKRLTAVEAGYNKAKKKQPIANVDNSPSAEKFINDGNRLRKQKRFQDAIDQYTRAIELKPAFGDAYIWRGLSRHDAEDYQGAIADYNKVLELDPNNAIAFFDRGNAKYALIDYPGALADYNKAISLDSSDAVYFNNRGNAKYYLKDYKGAIADYYKSIVVDPDYVLAYNNRGYSKDVFKDYEGALADYNRSIALDPNYALGYFNRGLTKDALKDFSGAIADYTKYIQLSPSAPEGYYERGLTKQKTNNWAGACEDFKKGCRLGDIHSCNKLRNDCQDKQ</sequence>
<evidence type="ECO:0000256" key="1">
    <source>
        <dbReference type="ARBA" id="ARBA00022737"/>
    </source>
</evidence>
<feature type="repeat" description="TPR" evidence="3">
    <location>
        <begin position="387"/>
        <end position="420"/>
    </location>
</feature>
<feature type="repeat" description="TPR" evidence="3">
    <location>
        <begin position="319"/>
        <end position="352"/>
    </location>
</feature>
<dbReference type="InterPro" id="IPR011990">
    <property type="entry name" value="TPR-like_helical_dom_sf"/>
</dbReference>
<dbReference type="InterPro" id="IPR019734">
    <property type="entry name" value="TPR_rpt"/>
</dbReference>
<dbReference type="SMART" id="SM00028">
    <property type="entry name" value="TPR"/>
    <property type="match status" value="7"/>
</dbReference>
<dbReference type="RefSeq" id="WP_209143392.1">
    <property type="nucleotide sequence ID" value="NZ_JAGHKO010000014.1"/>
</dbReference>
<dbReference type="EMBL" id="JAGHKO010000014">
    <property type="protein sequence ID" value="MBO9204629.1"/>
    <property type="molecule type" value="Genomic_DNA"/>
</dbReference>
<gene>
    <name evidence="4" type="ORF">J7I42_30355</name>
</gene>
<evidence type="ECO:0000313" key="4">
    <source>
        <dbReference type="EMBL" id="MBO9204629.1"/>
    </source>
</evidence>
<feature type="repeat" description="TPR" evidence="3">
    <location>
        <begin position="353"/>
        <end position="386"/>
    </location>
</feature>
<evidence type="ECO:0000256" key="3">
    <source>
        <dbReference type="PROSITE-ProRule" id="PRU00339"/>
    </source>
</evidence>
<dbReference type="Gene3D" id="1.25.40.10">
    <property type="entry name" value="Tetratricopeptide repeat domain"/>
    <property type="match status" value="3"/>
</dbReference>
<dbReference type="Proteomes" id="UP000677244">
    <property type="component" value="Unassembled WGS sequence"/>
</dbReference>
<dbReference type="InterPro" id="IPR050498">
    <property type="entry name" value="Ycf3"/>
</dbReference>
<comment type="caution">
    <text evidence="4">The sequence shown here is derived from an EMBL/GenBank/DDBJ whole genome shotgun (WGS) entry which is preliminary data.</text>
</comment>
<keyword evidence="5" id="KW-1185">Reference proteome</keyword>
<name>A0ABS3Z384_9BACT</name>
<feature type="repeat" description="TPR" evidence="3">
    <location>
        <begin position="251"/>
        <end position="284"/>
    </location>
</feature>
<dbReference type="Pfam" id="PF13414">
    <property type="entry name" value="TPR_11"/>
    <property type="match status" value="2"/>
</dbReference>
<dbReference type="SUPFAM" id="SSF48452">
    <property type="entry name" value="TPR-like"/>
    <property type="match status" value="2"/>
</dbReference>
<organism evidence="4 5">
    <name type="scientific">Niastella soli</name>
    <dbReference type="NCBI Taxonomy" id="2821487"/>
    <lineage>
        <taxon>Bacteria</taxon>
        <taxon>Pseudomonadati</taxon>
        <taxon>Bacteroidota</taxon>
        <taxon>Chitinophagia</taxon>
        <taxon>Chitinophagales</taxon>
        <taxon>Chitinophagaceae</taxon>
        <taxon>Niastella</taxon>
    </lineage>
</organism>
<dbReference type="PANTHER" id="PTHR44858">
    <property type="entry name" value="TETRATRICOPEPTIDE REPEAT PROTEIN 6"/>
    <property type="match status" value="1"/>
</dbReference>
<keyword evidence="1" id="KW-0677">Repeat</keyword>
<accession>A0ABS3Z384</accession>
<dbReference type="Pfam" id="PF13432">
    <property type="entry name" value="TPR_16"/>
    <property type="match status" value="1"/>
</dbReference>